<dbReference type="InterPro" id="IPR036812">
    <property type="entry name" value="NAD(P)_OxRdtase_dom_sf"/>
</dbReference>
<comment type="caution">
    <text evidence="5">The sequence shown here is derived from an EMBL/GenBank/DDBJ whole genome shotgun (WGS) entry which is preliminary data.</text>
</comment>
<dbReference type="Pfam" id="PF00248">
    <property type="entry name" value="Aldo_ket_red"/>
    <property type="match status" value="1"/>
</dbReference>
<dbReference type="PANTHER" id="PTHR43364:SF7">
    <property type="entry name" value="NADP-DEPENDENT OXIDOREDUCTASE DOMAIN-CONTAINING PROTEIN-RELATED"/>
    <property type="match status" value="1"/>
</dbReference>
<reference evidence="5 6" key="1">
    <citation type="submission" date="2017-10" db="EMBL/GenBank/DDBJ databases">
        <title>Comparative genomics in systemic dimorphic fungi from Ajellomycetaceae.</title>
        <authorList>
            <person name="Munoz J.F."/>
            <person name="Mcewen J.G."/>
            <person name="Clay O.K."/>
            <person name="Cuomo C.A."/>
        </authorList>
    </citation>
    <scope>NUCLEOTIDE SEQUENCE [LARGE SCALE GENOMIC DNA]</scope>
    <source>
        <strain evidence="5 6">UAMH7299</strain>
    </source>
</reference>
<gene>
    <name evidence="5" type="ORF">AJ80_06119</name>
</gene>
<proteinExistence type="inferred from homology"/>
<dbReference type="Proteomes" id="UP000224634">
    <property type="component" value="Unassembled WGS sequence"/>
</dbReference>
<dbReference type="Gene3D" id="3.20.20.100">
    <property type="entry name" value="NADP-dependent oxidoreductase domain"/>
    <property type="match status" value="1"/>
</dbReference>
<feature type="domain" description="NADP-dependent oxidoreductase" evidence="4">
    <location>
        <begin position="24"/>
        <end position="216"/>
    </location>
</feature>
<organism evidence="5 6">
    <name type="scientific">Polytolypa hystricis (strain UAMH7299)</name>
    <dbReference type="NCBI Taxonomy" id="1447883"/>
    <lineage>
        <taxon>Eukaryota</taxon>
        <taxon>Fungi</taxon>
        <taxon>Dikarya</taxon>
        <taxon>Ascomycota</taxon>
        <taxon>Pezizomycotina</taxon>
        <taxon>Eurotiomycetes</taxon>
        <taxon>Eurotiomycetidae</taxon>
        <taxon>Onygenales</taxon>
        <taxon>Onygenales incertae sedis</taxon>
        <taxon>Polytolypa</taxon>
    </lineage>
</organism>
<dbReference type="InterPro" id="IPR023210">
    <property type="entry name" value="NADP_OxRdtase_dom"/>
</dbReference>
<accession>A0A2B7XYH7</accession>
<evidence type="ECO:0000259" key="4">
    <source>
        <dbReference type="Pfam" id="PF00248"/>
    </source>
</evidence>
<protein>
    <recommendedName>
        <fullName evidence="4">NADP-dependent oxidoreductase domain-containing protein</fullName>
    </recommendedName>
</protein>
<dbReference type="InterPro" id="IPR050523">
    <property type="entry name" value="AKR_Detox_Biosynth"/>
</dbReference>
<keyword evidence="6" id="KW-1185">Reference proteome</keyword>
<dbReference type="SUPFAM" id="SSF51430">
    <property type="entry name" value="NAD(P)-linked oxidoreductase"/>
    <property type="match status" value="1"/>
</dbReference>
<evidence type="ECO:0000256" key="3">
    <source>
        <dbReference type="ARBA" id="ARBA00038157"/>
    </source>
</evidence>
<dbReference type="OrthoDB" id="4200630at2759"/>
<evidence type="ECO:0000313" key="6">
    <source>
        <dbReference type="Proteomes" id="UP000224634"/>
    </source>
</evidence>
<sequence>MSSPPPLLSRYRQLAPAASVRVSPLCLGTMTFGTALKEWYGECSKETAFEILDYFVSQGGNFIDTANAYQHEQSEMWLGEWLSSRNNRDQMVIATKYTTGYQSHMKDRIQANYGGNGTKSMHLSVEASLHKLQTTYIDLLYVHWWDYTISIPELMHSLNNLVVSSKVLYLSVSDTPAWVVAKANQYARDHGLRQFAVYQGMWNAGMRDFEREILPVPCQER</sequence>
<dbReference type="GO" id="GO:0016491">
    <property type="term" value="F:oxidoreductase activity"/>
    <property type="evidence" value="ECO:0007669"/>
    <property type="project" value="UniProtKB-KW"/>
</dbReference>
<evidence type="ECO:0000256" key="2">
    <source>
        <dbReference type="ARBA" id="ARBA00023002"/>
    </source>
</evidence>
<comment type="similarity">
    <text evidence="3">Belongs to the aldo/keto reductase family. Aldo/keto reductase 2 subfamily.</text>
</comment>
<dbReference type="EMBL" id="PDNA01000098">
    <property type="protein sequence ID" value="PGH13979.1"/>
    <property type="molecule type" value="Genomic_DNA"/>
</dbReference>
<dbReference type="STRING" id="1447883.A0A2B7XYH7"/>
<name>A0A2B7XYH7_POLH7</name>
<dbReference type="PANTHER" id="PTHR43364">
    <property type="entry name" value="NADH-SPECIFIC METHYLGLYOXAL REDUCTASE-RELATED"/>
    <property type="match status" value="1"/>
</dbReference>
<evidence type="ECO:0000256" key="1">
    <source>
        <dbReference type="ARBA" id="ARBA00022857"/>
    </source>
</evidence>
<keyword evidence="1" id="KW-0521">NADP</keyword>
<dbReference type="AlphaFoldDB" id="A0A2B7XYH7"/>
<keyword evidence="2" id="KW-0560">Oxidoreductase</keyword>
<evidence type="ECO:0000313" key="5">
    <source>
        <dbReference type="EMBL" id="PGH13979.1"/>
    </source>
</evidence>